<dbReference type="Proteomes" id="UP000219331">
    <property type="component" value="Unassembled WGS sequence"/>
</dbReference>
<dbReference type="RefSeq" id="WP_097175193.1">
    <property type="nucleotide sequence ID" value="NZ_OBML01000006.1"/>
</dbReference>
<evidence type="ECO:0000313" key="3">
    <source>
        <dbReference type="Proteomes" id="UP000219331"/>
    </source>
</evidence>
<name>A0A285SRG8_9HYPH</name>
<keyword evidence="3" id="KW-1185">Reference proteome</keyword>
<evidence type="ECO:0000256" key="1">
    <source>
        <dbReference type="SAM" id="MobiDB-lite"/>
    </source>
</evidence>
<accession>A0A285SRG8</accession>
<reference evidence="2 3" key="1">
    <citation type="submission" date="2017-08" db="EMBL/GenBank/DDBJ databases">
        <authorList>
            <person name="de Groot N.N."/>
        </authorList>
    </citation>
    <scope>NUCLEOTIDE SEQUENCE [LARGE SCALE GENOMIC DNA]</scope>
    <source>
        <strain evidence="2 3">USBA 352</strain>
    </source>
</reference>
<dbReference type="AlphaFoldDB" id="A0A285SRG8"/>
<feature type="compositionally biased region" description="Basic and acidic residues" evidence="1">
    <location>
        <begin position="1"/>
        <end position="35"/>
    </location>
</feature>
<gene>
    <name evidence="2" type="ORF">SAMN05421512_106296</name>
</gene>
<organism evidence="2 3">
    <name type="scientific">Stappia indica</name>
    <dbReference type="NCBI Taxonomy" id="538381"/>
    <lineage>
        <taxon>Bacteria</taxon>
        <taxon>Pseudomonadati</taxon>
        <taxon>Pseudomonadota</taxon>
        <taxon>Alphaproteobacteria</taxon>
        <taxon>Hyphomicrobiales</taxon>
        <taxon>Stappiaceae</taxon>
        <taxon>Stappia</taxon>
    </lineage>
</organism>
<proteinExistence type="predicted"/>
<sequence length="63" mass="6899">MTDRTRQTDDKAKTGKGGKQADRKPGGRDDAREVRLAAALRANLRRRKAAGQRDTDGSSQDES</sequence>
<evidence type="ECO:0000313" key="2">
    <source>
        <dbReference type="EMBL" id="SOC10826.1"/>
    </source>
</evidence>
<protein>
    <submittedName>
        <fullName evidence="2">Uncharacterized protein</fullName>
    </submittedName>
</protein>
<feature type="region of interest" description="Disordered" evidence="1">
    <location>
        <begin position="1"/>
        <end position="63"/>
    </location>
</feature>
<dbReference type="EMBL" id="OBML01000006">
    <property type="protein sequence ID" value="SOC10826.1"/>
    <property type="molecule type" value="Genomic_DNA"/>
</dbReference>